<dbReference type="InterPro" id="IPR004299">
    <property type="entry name" value="MBOAT_fam"/>
</dbReference>
<keyword evidence="3 6" id="KW-1133">Transmembrane helix</keyword>
<feature type="transmembrane region" description="Helical" evidence="6">
    <location>
        <begin position="406"/>
        <end position="423"/>
    </location>
</feature>
<dbReference type="InterPro" id="IPR051085">
    <property type="entry name" value="MB_O-acyltransferase"/>
</dbReference>
<feature type="transmembrane region" description="Helical" evidence="6">
    <location>
        <begin position="45"/>
        <end position="63"/>
    </location>
</feature>
<feature type="transmembrane region" description="Helical" evidence="6">
    <location>
        <begin position="429"/>
        <end position="451"/>
    </location>
</feature>
<accession>L7MDY5</accession>
<evidence type="ECO:0000256" key="3">
    <source>
        <dbReference type="ARBA" id="ARBA00022989"/>
    </source>
</evidence>
<name>L7MDY5_RHIPC</name>
<reference evidence="7" key="1">
    <citation type="submission" date="2012-11" db="EMBL/GenBank/DDBJ databases">
        <authorList>
            <person name="Lucero-Rivera Y.E."/>
            <person name="Tovar-Ramirez D."/>
        </authorList>
    </citation>
    <scope>NUCLEOTIDE SEQUENCE</scope>
    <source>
        <tissue evidence="7">Salivary gland</tissue>
    </source>
</reference>
<dbReference type="EMBL" id="GACK01002598">
    <property type="protein sequence ID" value="JAA62436.1"/>
    <property type="molecule type" value="mRNA"/>
</dbReference>
<proteinExistence type="evidence at transcript level"/>
<feature type="non-terminal residue" evidence="7">
    <location>
        <position position="1"/>
    </location>
</feature>
<feature type="transmembrane region" description="Helical" evidence="6">
    <location>
        <begin position="324"/>
        <end position="344"/>
    </location>
</feature>
<feature type="transmembrane region" description="Helical" evidence="6">
    <location>
        <begin position="472"/>
        <end position="491"/>
    </location>
</feature>
<evidence type="ECO:0000256" key="1">
    <source>
        <dbReference type="ARBA" id="ARBA00004141"/>
    </source>
</evidence>
<evidence type="ECO:0000313" key="7">
    <source>
        <dbReference type="EMBL" id="JAA62436.1"/>
    </source>
</evidence>
<organism evidence="7">
    <name type="scientific">Rhipicephalus pulchellus</name>
    <name type="common">Yellow backed tick</name>
    <name type="synonym">Dermacentor pulchellus</name>
    <dbReference type="NCBI Taxonomy" id="72859"/>
    <lineage>
        <taxon>Eukaryota</taxon>
        <taxon>Metazoa</taxon>
        <taxon>Ecdysozoa</taxon>
        <taxon>Arthropoda</taxon>
        <taxon>Chelicerata</taxon>
        <taxon>Arachnida</taxon>
        <taxon>Acari</taxon>
        <taxon>Parasitiformes</taxon>
        <taxon>Ixodida</taxon>
        <taxon>Ixodoidea</taxon>
        <taxon>Ixodidae</taxon>
        <taxon>Rhipicephalinae</taxon>
        <taxon>Rhipicephalus</taxon>
        <taxon>Rhipicephalus</taxon>
    </lineage>
</organism>
<comment type="similarity">
    <text evidence="5">Belongs to the membrane-bound acyltransferase family. HHAT subfamily.</text>
</comment>
<keyword evidence="7" id="KW-0012">Acyltransferase</keyword>
<keyword evidence="7" id="KW-0808">Transferase</keyword>
<keyword evidence="4 6" id="KW-0472">Membrane</keyword>
<evidence type="ECO:0000256" key="6">
    <source>
        <dbReference type="SAM" id="Phobius"/>
    </source>
</evidence>
<evidence type="ECO:0000256" key="5">
    <source>
        <dbReference type="ARBA" id="ARBA00038268"/>
    </source>
</evidence>
<feature type="transmembrane region" description="Helical" evidence="6">
    <location>
        <begin position="503"/>
        <end position="521"/>
    </location>
</feature>
<evidence type="ECO:0000256" key="4">
    <source>
        <dbReference type="ARBA" id="ARBA00023136"/>
    </source>
</evidence>
<feature type="transmembrane region" description="Helical" evidence="6">
    <location>
        <begin position="159"/>
        <end position="179"/>
    </location>
</feature>
<comment type="subcellular location">
    <subcellularLocation>
        <location evidence="1">Membrane</location>
        <topology evidence="1">Multi-pass membrane protein</topology>
    </subcellularLocation>
</comment>
<dbReference type="Pfam" id="PF03062">
    <property type="entry name" value="MBOAT"/>
    <property type="match status" value="1"/>
</dbReference>
<reference evidence="7" key="2">
    <citation type="journal article" date="2015" name="J. Proteomics">
        <title>Sexual differences in the sialomes of the zebra tick, Rhipicephalus pulchellus.</title>
        <authorList>
            <person name="Tan A.W."/>
            <person name="Francischetti I.M."/>
            <person name="Slovak M."/>
            <person name="Kini R.M."/>
            <person name="Ribeiro J.M."/>
        </authorList>
    </citation>
    <scope>NUCLEOTIDE SEQUENCE</scope>
    <source>
        <tissue evidence="7">Salivary gland</tissue>
    </source>
</reference>
<evidence type="ECO:0000256" key="2">
    <source>
        <dbReference type="ARBA" id="ARBA00022692"/>
    </source>
</evidence>
<dbReference type="GO" id="GO:0016020">
    <property type="term" value="C:membrane"/>
    <property type="evidence" value="ECO:0007669"/>
    <property type="project" value="UniProtKB-SubCell"/>
</dbReference>
<sequence>IEDYRNDVAGRLQRGTKMPVEAVYEESSSEHECQPYRWKWTPGRIYHWVLSFAITAYAMWRYASNEYSTFLVEQMPDGFKKSPYGLQKQQDVMNWGWQTTKYVMTNAWQWYLLHPVLGRLTAYAAPSLVPIFYAVYSSLFVAFTFGWEVTVLFLGQHAAFYAAAALRIPVLCYMVAVVIHCQKFVIPFEPFEYMYPRYGLMPYRAAFVAFHWNLMRGLSFSLDFVRAERQNQGEDSRRRWPPYWQSLAYVIYLPTMYLGPPQNYDDYVVELNKTRPSFTPRVIAGAIARLLRSGTHFFLMEFMSHYFYSAAMSHWSWMAHSLELFSLVGYALSLLFLFYVRYLFTYGFAGALANAEGIEVPPHSPCIARMHRCSYFWRYFDRGMHKWIRRYIYEPVLGGSRRAHRLVLGTAVAFTFTWVWHSMHGHDGIWCALSVLGIVLEVITIEVMKWTPIKKFQGRYLASAERMREAKALLGSPHFLLTICACIFHLAELDVCLVIVRRIITGFPFPLVPILMVLYSASHVSMDVADWEAAAVARQKQAAS</sequence>
<dbReference type="PANTHER" id="PTHR13285">
    <property type="entry name" value="ACYLTRANSFERASE"/>
    <property type="match status" value="1"/>
</dbReference>
<protein>
    <submittedName>
        <fullName evidence="7">Putative acyltransferase required for palmitoylation of hedgehog hh family of secreted signaling</fullName>
    </submittedName>
</protein>
<keyword evidence="2 6" id="KW-0812">Transmembrane</keyword>
<dbReference type="PANTHER" id="PTHR13285:SF18">
    <property type="entry name" value="PROTEIN-CYSTEINE N-PALMITOYLTRANSFERASE RASP"/>
    <property type="match status" value="1"/>
</dbReference>
<dbReference type="GO" id="GO:0016409">
    <property type="term" value="F:palmitoyltransferase activity"/>
    <property type="evidence" value="ECO:0007669"/>
    <property type="project" value="TreeGrafter"/>
</dbReference>
<dbReference type="GO" id="GO:0005783">
    <property type="term" value="C:endoplasmic reticulum"/>
    <property type="evidence" value="ECO:0007669"/>
    <property type="project" value="TreeGrafter"/>
</dbReference>
<dbReference type="AlphaFoldDB" id="L7MDY5"/>
<feature type="transmembrane region" description="Helical" evidence="6">
    <location>
        <begin position="128"/>
        <end position="147"/>
    </location>
</feature>